<protein>
    <submittedName>
        <fullName evidence="2">SnoaL-like domain-containing protein</fullName>
    </submittedName>
</protein>
<dbReference type="InterPro" id="IPR037401">
    <property type="entry name" value="SnoaL-like"/>
</dbReference>
<evidence type="ECO:0000259" key="1">
    <source>
        <dbReference type="Pfam" id="PF12680"/>
    </source>
</evidence>
<dbReference type="AlphaFoldDB" id="A0A1M5TMZ5"/>
<name>A0A1M5TMZ5_9BRAD</name>
<dbReference type="InterPro" id="IPR032710">
    <property type="entry name" value="NTF2-like_dom_sf"/>
</dbReference>
<dbReference type="Pfam" id="PF12680">
    <property type="entry name" value="SnoaL_2"/>
    <property type="match status" value="1"/>
</dbReference>
<dbReference type="SUPFAM" id="SSF54427">
    <property type="entry name" value="NTF2-like"/>
    <property type="match status" value="1"/>
</dbReference>
<gene>
    <name evidence="2" type="ORF">SAMN05443248_5085</name>
</gene>
<evidence type="ECO:0000313" key="3">
    <source>
        <dbReference type="Proteomes" id="UP000189796"/>
    </source>
</evidence>
<dbReference type="Proteomes" id="UP000189796">
    <property type="component" value="Chromosome I"/>
</dbReference>
<dbReference type="OrthoDB" id="7064268at2"/>
<reference evidence="2 3" key="1">
    <citation type="submission" date="2016-11" db="EMBL/GenBank/DDBJ databases">
        <authorList>
            <person name="Jaros S."/>
            <person name="Januszkiewicz K."/>
            <person name="Wedrychowicz H."/>
        </authorList>
    </citation>
    <scope>NUCLEOTIDE SEQUENCE [LARGE SCALE GENOMIC DNA]</scope>
    <source>
        <strain evidence="2 3">GAS138</strain>
    </source>
</reference>
<dbReference type="RefSeq" id="WP_079603774.1">
    <property type="nucleotide sequence ID" value="NZ_LT670817.1"/>
</dbReference>
<evidence type="ECO:0000313" key="2">
    <source>
        <dbReference type="EMBL" id="SHH52026.1"/>
    </source>
</evidence>
<sequence length="137" mass="14818">MSQHACKNRVPPSVGVDVSAIETLLNRNLPEVFGEGDPARRRSAIQELYTEDCVLYAPPGTFVGHDALDKFAGDLRATHPHYVYTPHGSPQVLHNSGRLAWGSGPKGETAAYTGVDFIIARDGKIAALYVYLDSPPT</sequence>
<feature type="domain" description="SnoaL-like" evidence="1">
    <location>
        <begin position="31"/>
        <end position="127"/>
    </location>
</feature>
<proteinExistence type="predicted"/>
<dbReference type="Gene3D" id="3.10.450.50">
    <property type="match status" value="1"/>
</dbReference>
<organism evidence="2 3">
    <name type="scientific">Bradyrhizobium erythrophlei</name>
    <dbReference type="NCBI Taxonomy" id="1437360"/>
    <lineage>
        <taxon>Bacteria</taxon>
        <taxon>Pseudomonadati</taxon>
        <taxon>Pseudomonadota</taxon>
        <taxon>Alphaproteobacteria</taxon>
        <taxon>Hyphomicrobiales</taxon>
        <taxon>Nitrobacteraceae</taxon>
        <taxon>Bradyrhizobium</taxon>
    </lineage>
</organism>
<accession>A0A1M5TMZ5</accession>
<dbReference type="EMBL" id="LT670817">
    <property type="protein sequence ID" value="SHH52026.1"/>
    <property type="molecule type" value="Genomic_DNA"/>
</dbReference>